<evidence type="ECO:0000313" key="2">
    <source>
        <dbReference type="Proteomes" id="UP000030653"/>
    </source>
</evidence>
<dbReference type="OrthoDB" id="3354680at2759"/>
<dbReference type="EMBL" id="JH795866">
    <property type="protein sequence ID" value="EJU00510.1"/>
    <property type="molecule type" value="Genomic_DNA"/>
</dbReference>
<dbReference type="AlphaFoldDB" id="M5FXI9"/>
<organism evidence="1 2">
    <name type="scientific">Dacryopinax primogenitus (strain DJM 731)</name>
    <name type="common">Brown rot fungus</name>
    <dbReference type="NCBI Taxonomy" id="1858805"/>
    <lineage>
        <taxon>Eukaryota</taxon>
        <taxon>Fungi</taxon>
        <taxon>Dikarya</taxon>
        <taxon>Basidiomycota</taxon>
        <taxon>Agaricomycotina</taxon>
        <taxon>Dacrymycetes</taxon>
        <taxon>Dacrymycetales</taxon>
        <taxon>Dacrymycetaceae</taxon>
        <taxon>Dacryopinax</taxon>
    </lineage>
</organism>
<dbReference type="Proteomes" id="UP000030653">
    <property type="component" value="Unassembled WGS sequence"/>
</dbReference>
<dbReference type="GeneID" id="63688100"/>
<protein>
    <submittedName>
        <fullName evidence="1">Uncharacterized protein</fullName>
    </submittedName>
</protein>
<reference evidence="1 2" key="1">
    <citation type="journal article" date="2012" name="Science">
        <title>The Paleozoic origin of enzymatic lignin decomposition reconstructed from 31 fungal genomes.</title>
        <authorList>
            <person name="Floudas D."/>
            <person name="Binder M."/>
            <person name="Riley R."/>
            <person name="Barry K."/>
            <person name="Blanchette R.A."/>
            <person name="Henrissat B."/>
            <person name="Martinez A.T."/>
            <person name="Otillar R."/>
            <person name="Spatafora J.W."/>
            <person name="Yadav J.S."/>
            <person name="Aerts A."/>
            <person name="Benoit I."/>
            <person name="Boyd A."/>
            <person name="Carlson A."/>
            <person name="Copeland A."/>
            <person name="Coutinho P.M."/>
            <person name="de Vries R.P."/>
            <person name="Ferreira P."/>
            <person name="Findley K."/>
            <person name="Foster B."/>
            <person name="Gaskell J."/>
            <person name="Glotzer D."/>
            <person name="Gorecki P."/>
            <person name="Heitman J."/>
            <person name="Hesse C."/>
            <person name="Hori C."/>
            <person name="Igarashi K."/>
            <person name="Jurgens J.A."/>
            <person name="Kallen N."/>
            <person name="Kersten P."/>
            <person name="Kohler A."/>
            <person name="Kuees U."/>
            <person name="Kumar T.K.A."/>
            <person name="Kuo A."/>
            <person name="LaButti K."/>
            <person name="Larrondo L.F."/>
            <person name="Lindquist E."/>
            <person name="Ling A."/>
            <person name="Lombard V."/>
            <person name="Lucas S."/>
            <person name="Lundell T."/>
            <person name="Martin R."/>
            <person name="McLaughlin D.J."/>
            <person name="Morgenstern I."/>
            <person name="Morin E."/>
            <person name="Murat C."/>
            <person name="Nagy L.G."/>
            <person name="Nolan M."/>
            <person name="Ohm R.A."/>
            <person name="Patyshakuliyeva A."/>
            <person name="Rokas A."/>
            <person name="Ruiz-Duenas F.J."/>
            <person name="Sabat G."/>
            <person name="Salamov A."/>
            <person name="Samejima M."/>
            <person name="Schmutz J."/>
            <person name="Slot J.C."/>
            <person name="St John F."/>
            <person name="Stenlid J."/>
            <person name="Sun H."/>
            <person name="Sun S."/>
            <person name="Syed K."/>
            <person name="Tsang A."/>
            <person name="Wiebenga A."/>
            <person name="Young D."/>
            <person name="Pisabarro A."/>
            <person name="Eastwood D.C."/>
            <person name="Martin F."/>
            <person name="Cullen D."/>
            <person name="Grigoriev I.V."/>
            <person name="Hibbett D.S."/>
        </authorList>
    </citation>
    <scope>NUCLEOTIDE SEQUENCE [LARGE SCALE GENOMIC DNA]</scope>
    <source>
        <strain evidence="1 2">DJM-731 SS1</strain>
    </source>
</reference>
<dbReference type="RefSeq" id="XP_040627407.1">
    <property type="nucleotide sequence ID" value="XM_040773038.1"/>
</dbReference>
<sequence length="282" mass="31417">MPISTRLLLFSSLLAAPGVIPLYLLYRTTTQPGSAIRGAVGIPLALEESKLAKLLNPRGNPWLGDTWTYSIARSDISGLSQAASEALSAEDEERVVLARFARGFFTLKAFAFEKWAVSTFPQVVKEYVGLEIVDPNNTLLDPSSGKERLSVLPSQWPIDNYAPNGAAFLDAFQIVDTGRDRIYADSQLPRSYTAVAFGSNRPAARFVGVHFFWVNRRQPPADDKKSDDVIFDLNIWSLNCDPSDHGQEGSRPRWLWKWVLPQLHYLYERALMADGIDAVRSG</sequence>
<keyword evidence="2" id="KW-1185">Reference proteome</keyword>
<name>M5FXI9_DACPD</name>
<accession>M5FXI9</accession>
<dbReference type="HOGENOM" id="CLU_987021_0_0_1"/>
<proteinExistence type="predicted"/>
<evidence type="ECO:0000313" key="1">
    <source>
        <dbReference type="EMBL" id="EJU00510.1"/>
    </source>
</evidence>
<gene>
    <name evidence="1" type="ORF">DACRYDRAFT_22971</name>
</gene>